<keyword evidence="3" id="KW-0472">Membrane</keyword>
<dbReference type="Gene3D" id="3.40.50.1240">
    <property type="entry name" value="Phosphoglycerate mutase-like"/>
    <property type="match status" value="1"/>
</dbReference>
<evidence type="ECO:0000313" key="6">
    <source>
        <dbReference type="Proteomes" id="UP000007796"/>
    </source>
</evidence>
<dbReference type="Proteomes" id="UP000007796">
    <property type="component" value="Unassembled WGS sequence"/>
</dbReference>
<reference evidence="5 6" key="1">
    <citation type="journal article" date="2011" name="Proc. Natl. Acad. Sci. U.S.A.">
        <title>Genome and transcriptome analyses of the mountain pine beetle-fungal symbiont Grosmannia clavigera, a lodgepole pine pathogen.</title>
        <authorList>
            <person name="DiGuistini S."/>
            <person name="Wang Y."/>
            <person name="Liao N.Y."/>
            <person name="Taylor G."/>
            <person name="Tanguay P."/>
            <person name="Feau N."/>
            <person name="Henrissat B."/>
            <person name="Chan S.K."/>
            <person name="Hesse-Orce U."/>
            <person name="Alamouti S.M."/>
            <person name="Tsui C.K.M."/>
            <person name="Docking R.T."/>
            <person name="Levasseur A."/>
            <person name="Haridas S."/>
            <person name="Robertson G."/>
            <person name="Birol I."/>
            <person name="Holt R.A."/>
            <person name="Marra M.A."/>
            <person name="Hamelin R.C."/>
            <person name="Hirst M."/>
            <person name="Jones S.J.M."/>
            <person name="Bohlmann J."/>
            <person name="Breuil C."/>
        </authorList>
    </citation>
    <scope>NUCLEOTIDE SEQUENCE [LARGE SCALE GENOMIC DNA]</scope>
    <source>
        <strain evidence="6">kw1407 / UAMH 11150</strain>
    </source>
</reference>
<dbReference type="HOGENOM" id="CLU_023111_0_1_1"/>
<dbReference type="GO" id="GO:0016791">
    <property type="term" value="F:phosphatase activity"/>
    <property type="evidence" value="ECO:0007669"/>
    <property type="project" value="TreeGrafter"/>
</dbReference>
<dbReference type="PANTHER" id="PTHR11567">
    <property type="entry name" value="ACID PHOSPHATASE-RELATED"/>
    <property type="match status" value="1"/>
</dbReference>
<accession>F0X7D0</accession>
<dbReference type="STRING" id="655863.F0X7D0"/>
<dbReference type="InterPro" id="IPR000560">
    <property type="entry name" value="His_Pase_clade-2"/>
</dbReference>
<keyword evidence="3" id="KW-1133">Transmembrane helix</keyword>
<evidence type="ECO:0000256" key="4">
    <source>
        <dbReference type="SAM" id="SignalP"/>
    </source>
</evidence>
<keyword evidence="6" id="KW-1185">Reference proteome</keyword>
<proteinExistence type="inferred from homology"/>
<dbReference type="Pfam" id="PF00328">
    <property type="entry name" value="His_Phos_2"/>
    <property type="match status" value="1"/>
</dbReference>
<feature type="signal peptide" evidence="4">
    <location>
        <begin position="1"/>
        <end position="21"/>
    </location>
</feature>
<name>F0X7D0_GROCL</name>
<dbReference type="PANTHER" id="PTHR11567:SF127">
    <property type="entry name" value="HISTIDINE ACID PHOSPHATASE"/>
    <property type="match status" value="1"/>
</dbReference>
<keyword evidence="3" id="KW-0812">Transmembrane</keyword>
<feature type="compositionally biased region" description="Polar residues" evidence="2">
    <location>
        <begin position="578"/>
        <end position="591"/>
    </location>
</feature>
<evidence type="ECO:0000256" key="2">
    <source>
        <dbReference type="SAM" id="MobiDB-lite"/>
    </source>
</evidence>
<feature type="compositionally biased region" description="Low complexity" evidence="2">
    <location>
        <begin position="439"/>
        <end position="458"/>
    </location>
</feature>
<feature type="region of interest" description="Disordered" evidence="2">
    <location>
        <begin position="561"/>
        <end position="613"/>
    </location>
</feature>
<keyword evidence="4" id="KW-0732">Signal</keyword>
<feature type="region of interest" description="Disordered" evidence="2">
    <location>
        <begin position="438"/>
        <end position="458"/>
    </location>
</feature>
<dbReference type="eggNOG" id="ENOG502SM2K">
    <property type="taxonomic scope" value="Eukaryota"/>
</dbReference>
<dbReference type="CDD" id="cd07061">
    <property type="entry name" value="HP_HAP_like"/>
    <property type="match status" value="1"/>
</dbReference>
<dbReference type="GeneID" id="25980305"/>
<feature type="chain" id="PRO_5003259767" evidence="4">
    <location>
        <begin position="22"/>
        <end position="613"/>
    </location>
</feature>
<gene>
    <name evidence="5" type="ORF">CMQ_6829</name>
</gene>
<dbReference type="InterPro" id="IPR029033">
    <property type="entry name" value="His_PPase_superfam"/>
</dbReference>
<dbReference type="SUPFAM" id="SSF53254">
    <property type="entry name" value="Phosphoglycerate mutase-like"/>
    <property type="match status" value="1"/>
</dbReference>
<evidence type="ECO:0000256" key="1">
    <source>
        <dbReference type="ARBA" id="ARBA00005375"/>
    </source>
</evidence>
<dbReference type="AlphaFoldDB" id="F0X7D0"/>
<dbReference type="OrthoDB" id="258392at2759"/>
<dbReference type="InterPro" id="IPR050645">
    <property type="entry name" value="Histidine_acid_phosphatase"/>
</dbReference>
<evidence type="ECO:0000256" key="3">
    <source>
        <dbReference type="SAM" id="Phobius"/>
    </source>
</evidence>
<evidence type="ECO:0000313" key="5">
    <source>
        <dbReference type="EMBL" id="EFX06508.1"/>
    </source>
</evidence>
<dbReference type="EMBL" id="GL629729">
    <property type="protein sequence ID" value="EFX06508.1"/>
    <property type="molecule type" value="Genomic_DNA"/>
</dbReference>
<feature type="transmembrane region" description="Helical" evidence="3">
    <location>
        <begin position="462"/>
        <end position="489"/>
    </location>
</feature>
<comment type="similarity">
    <text evidence="1">Belongs to the histidine acid phosphatase family.</text>
</comment>
<protein>
    <submittedName>
        <fullName evidence="5">Histidine acid phosphatase</fullName>
    </submittedName>
</protein>
<sequence length="613" mass="65752">MAITVDRLVLLLAALAAPATAQETVWSSVSFVLYGERTPLQGSTSPELTPLGAQQMFDLGSIFRARYLSSANTTLPDIMASITSQALIEGIEEDSIDNDQVFTQATDDSYVAASALAFLQGLYPPQTSSFAAGNGGRDAAVLNNDTLVNFPLNGYQYPLVATLSYDDPASVWIGANIGCTEYQQSVFGYFGEDQTKTLYSETLGYYQSLWSGVFQDVFSQAMTNYYSAYNLYDYASYEYSHNPQMANALDSSDLAILRTYAYTQQVEINADLDVSGKKKGDMIRAISGRMLATYVVSLFKNTIDWDGRFGKLNLMFGSFEPFLAFFALSNLTSGVSASVFQGLPSPGATMVWELYTESDNTTTYPSMDDMYVRFFYRPNTDNDTALTQYGLFTNGSDVSGMPFQEFAAAMYAIGVPSVTKWCTMCSGVSVFCPAYEENSSGSGSRSGSSGSTSGSKSSMSPAVAGIIGAIIMLSAISLVGLVAIALGGLRVYRRAGSRPAVQTSDPRVGGVQDARSIGGFKGLEKKPGDADVVVAKTGMRHERVGSWELNGGKYNGKTVAANGDDNATPSGPLKSVGTVLQKSQVQSTIRNTDTDDDDMADLVGPVMTPKEHV</sequence>
<organism evidence="6">
    <name type="scientific">Grosmannia clavigera (strain kw1407 / UAMH 11150)</name>
    <name type="common">Blue stain fungus</name>
    <name type="synonym">Graphiocladiella clavigera</name>
    <dbReference type="NCBI Taxonomy" id="655863"/>
    <lineage>
        <taxon>Eukaryota</taxon>
        <taxon>Fungi</taxon>
        <taxon>Dikarya</taxon>
        <taxon>Ascomycota</taxon>
        <taxon>Pezizomycotina</taxon>
        <taxon>Sordariomycetes</taxon>
        <taxon>Sordariomycetidae</taxon>
        <taxon>Ophiostomatales</taxon>
        <taxon>Ophiostomataceae</taxon>
        <taxon>Leptographium</taxon>
    </lineage>
</organism>
<dbReference type="InParanoid" id="F0X7D0"/>
<dbReference type="RefSeq" id="XP_014175990.1">
    <property type="nucleotide sequence ID" value="XM_014320515.1"/>
</dbReference>